<keyword evidence="3" id="KW-1185">Reference proteome</keyword>
<name>A0A7W3RI35_PRIAR</name>
<dbReference type="EMBL" id="JACJHT010000020">
    <property type="protein sequence ID" value="MBA9042920.1"/>
    <property type="molecule type" value="Genomic_DNA"/>
</dbReference>
<dbReference type="InterPro" id="IPR029058">
    <property type="entry name" value="AB_hydrolase_fold"/>
</dbReference>
<accession>A0A7W3RI35</accession>
<comment type="caution">
    <text evidence="2">The sequence shown here is derived from an EMBL/GenBank/DDBJ whole genome shotgun (WGS) entry which is preliminary data.</text>
</comment>
<evidence type="ECO:0000313" key="2">
    <source>
        <dbReference type="EMBL" id="MBA9042920.1"/>
    </source>
</evidence>
<proteinExistence type="predicted"/>
<protein>
    <submittedName>
        <fullName evidence="2">Alpha-beta hydrolase superfamily lysophospholipase</fullName>
    </submittedName>
</protein>
<evidence type="ECO:0000259" key="1">
    <source>
        <dbReference type="Pfam" id="PF12146"/>
    </source>
</evidence>
<reference evidence="2" key="1">
    <citation type="submission" date="2020-08" db="EMBL/GenBank/DDBJ databases">
        <title>Functional genomics of gut bacteria from endangered species of beetles.</title>
        <authorList>
            <person name="Carlos-Shanley C."/>
        </authorList>
    </citation>
    <scope>NUCLEOTIDE SEQUENCE [LARGE SCALE GENOMIC DNA]</scope>
    <source>
        <strain evidence="2">S00060</strain>
    </source>
</reference>
<feature type="domain" description="Serine aminopeptidase S33" evidence="1">
    <location>
        <begin position="24"/>
        <end position="160"/>
    </location>
</feature>
<keyword evidence="2" id="KW-0378">Hydrolase</keyword>
<dbReference type="InterPro" id="IPR022742">
    <property type="entry name" value="Hydrolase_4"/>
</dbReference>
<dbReference type="GO" id="GO:0016787">
    <property type="term" value="F:hydrolase activity"/>
    <property type="evidence" value="ECO:0007669"/>
    <property type="project" value="UniProtKB-KW"/>
</dbReference>
<dbReference type="InterPro" id="IPR051044">
    <property type="entry name" value="MAG_DAG_Lipase"/>
</dbReference>
<evidence type="ECO:0000313" key="3">
    <source>
        <dbReference type="Proteomes" id="UP000543174"/>
    </source>
</evidence>
<dbReference type="Gene3D" id="3.40.50.1820">
    <property type="entry name" value="alpha/beta hydrolase"/>
    <property type="match status" value="1"/>
</dbReference>
<gene>
    <name evidence="2" type="ORF">HNP21_006098</name>
</gene>
<dbReference type="PANTHER" id="PTHR11614">
    <property type="entry name" value="PHOSPHOLIPASE-RELATED"/>
    <property type="match status" value="1"/>
</dbReference>
<organism evidence="2 3">
    <name type="scientific">Priestia aryabhattai</name>
    <name type="common">Bacillus aryabhattai</name>
    <dbReference type="NCBI Taxonomy" id="412384"/>
    <lineage>
        <taxon>Bacteria</taxon>
        <taxon>Bacillati</taxon>
        <taxon>Bacillota</taxon>
        <taxon>Bacilli</taxon>
        <taxon>Bacillales</taxon>
        <taxon>Bacillaceae</taxon>
        <taxon>Priestia</taxon>
    </lineage>
</organism>
<sequence length="174" mass="19992">MYRYGFESIAHERLFIQSFRPLPVKAHILLLHGYYDHAGVLSTVIRFWVQQGFHVLTFDLPGHGLSTGERGAVSEFSFYVESIREVVRRHLSSSTLPIYILAHSTGAAAAVDYILNNHEVSQIRKAVLVCPLVRPYRSNAISIWIKPLKVFTKKLKRIIRNNSSDSNFFTFREE</sequence>
<dbReference type="RefSeq" id="WP_182528211.1">
    <property type="nucleotide sequence ID" value="NZ_JACJHT010000020.1"/>
</dbReference>
<dbReference type="AlphaFoldDB" id="A0A7W3RI35"/>
<dbReference type="Proteomes" id="UP000543174">
    <property type="component" value="Unassembled WGS sequence"/>
</dbReference>
<dbReference type="Pfam" id="PF12146">
    <property type="entry name" value="Hydrolase_4"/>
    <property type="match status" value="1"/>
</dbReference>
<dbReference type="SUPFAM" id="SSF53474">
    <property type="entry name" value="alpha/beta-Hydrolases"/>
    <property type="match status" value="1"/>
</dbReference>